<evidence type="ECO:0000256" key="2">
    <source>
        <dbReference type="ARBA" id="ARBA00023125"/>
    </source>
</evidence>
<reference evidence="5 6" key="1">
    <citation type="submission" date="2016-07" db="EMBL/GenBank/DDBJ databases">
        <title>Bacillus oceanisediminis whole genome.</title>
        <authorList>
            <person name="Pal Y."/>
            <person name="Verma A."/>
            <person name="Mual P."/>
            <person name="Srinivasan K."/>
        </authorList>
    </citation>
    <scope>NUCLEOTIDE SEQUENCE [LARGE SCALE GENOMIC DNA]</scope>
    <source>
        <strain evidence="5 6">Bhandara28</strain>
    </source>
</reference>
<dbReference type="PANTHER" id="PTHR43537:SF24">
    <property type="entry name" value="GLUCONATE OPERON TRANSCRIPTIONAL REPRESSOR"/>
    <property type="match status" value="1"/>
</dbReference>
<evidence type="ECO:0000313" key="5">
    <source>
        <dbReference type="EMBL" id="OHX50705.1"/>
    </source>
</evidence>
<dbReference type="CDD" id="cd07377">
    <property type="entry name" value="WHTH_GntR"/>
    <property type="match status" value="1"/>
</dbReference>
<sequence>MKLNKIKSVSIASEVFDQLRLKIISGELKNGERLVEMELAKYLGVSRTPVREAIQRLEQEGLVEILPRKHCLVKGIDFDAINEIILIRTLLEPTAARVAASKITDEQLLTLKGYLEQSEMFFQLGKVEELMMVHDLFHAEIIKVSGLTRLVNILENLHDYIVHFRYSFLSRPHLVERSIKEHYQIYEALCSRDLDKVEEVFIHHLSGISDYAKVVIEDNIPLNQGNNRTGGLK</sequence>
<dbReference type="PANTHER" id="PTHR43537">
    <property type="entry name" value="TRANSCRIPTIONAL REGULATOR, GNTR FAMILY"/>
    <property type="match status" value="1"/>
</dbReference>
<dbReference type="EMBL" id="MBRJ01000004">
    <property type="protein sequence ID" value="OHX50705.1"/>
    <property type="molecule type" value="Genomic_DNA"/>
</dbReference>
<evidence type="ECO:0000256" key="3">
    <source>
        <dbReference type="ARBA" id="ARBA00023163"/>
    </source>
</evidence>
<keyword evidence="2" id="KW-0238">DNA-binding</keyword>
<dbReference type="Gene3D" id="1.10.10.10">
    <property type="entry name" value="Winged helix-like DNA-binding domain superfamily/Winged helix DNA-binding domain"/>
    <property type="match status" value="1"/>
</dbReference>
<protein>
    <recommendedName>
        <fullName evidence="4">HTH gntR-type domain-containing protein</fullName>
    </recommendedName>
</protein>
<dbReference type="Proteomes" id="UP000180194">
    <property type="component" value="Unassembled WGS sequence"/>
</dbReference>
<dbReference type="Pfam" id="PF00392">
    <property type="entry name" value="GntR"/>
    <property type="match status" value="1"/>
</dbReference>
<keyword evidence="6" id="KW-1185">Reference proteome</keyword>
<dbReference type="SUPFAM" id="SSF46785">
    <property type="entry name" value="Winged helix' DNA-binding domain"/>
    <property type="match status" value="1"/>
</dbReference>
<dbReference type="SUPFAM" id="SSF48008">
    <property type="entry name" value="GntR ligand-binding domain-like"/>
    <property type="match status" value="1"/>
</dbReference>
<gene>
    <name evidence="5" type="ORF">BBV17_06705</name>
</gene>
<keyword evidence="3" id="KW-0804">Transcription</keyword>
<feature type="domain" description="HTH gntR-type" evidence="4">
    <location>
        <begin position="9"/>
        <end position="76"/>
    </location>
</feature>
<dbReference type="SMART" id="SM00895">
    <property type="entry name" value="FCD"/>
    <property type="match status" value="1"/>
</dbReference>
<comment type="caution">
    <text evidence="5">The sequence shown here is derived from an EMBL/GenBank/DDBJ whole genome shotgun (WGS) entry which is preliminary data.</text>
</comment>
<name>A0ABX3CZI5_9BACI</name>
<dbReference type="RefSeq" id="WP_071155499.1">
    <property type="nucleotide sequence ID" value="NZ_MBRJ01000004.1"/>
</dbReference>
<organism evidence="5 6">
    <name type="scientific">Cytobacillus oceanisediminis</name>
    <dbReference type="NCBI Taxonomy" id="665099"/>
    <lineage>
        <taxon>Bacteria</taxon>
        <taxon>Bacillati</taxon>
        <taxon>Bacillota</taxon>
        <taxon>Bacilli</taxon>
        <taxon>Bacillales</taxon>
        <taxon>Bacillaceae</taxon>
        <taxon>Cytobacillus</taxon>
    </lineage>
</organism>
<dbReference type="InterPro" id="IPR036390">
    <property type="entry name" value="WH_DNA-bd_sf"/>
</dbReference>
<dbReference type="PROSITE" id="PS50949">
    <property type="entry name" value="HTH_GNTR"/>
    <property type="match status" value="1"/>
</dbReference>
<evidence type="ECO:0000256" key="1">
    <source>
        <dbReference type="ARBA" id="ARBA00023015"/>
    </source>
</evidence>
<dbReference type="PRINTS" id="PR00035">
    <property type="entry name" value="HTHGNTR"/>
</dbReference>
<evidence type="ECO:0000313" key="6">
    <source>
        <dbReference type="Proteomes" id="UP000180194"/>
    </source>
</evidence>
<dbReference type="InterPro" id="IPR011711">
    <property type="entry name" value="GntR_C"/>
</dbReference>
<dbReference type="InterPro" id="IPR008920">
    <property type="entry name" value="TF_FadR/GntR_C"/>
</dbReference>
<dbReference type="SMART" id="SM00345">
    <property type="entry name" value="HTH_GNTR"/>
    <property type="match status" value="1"/>
</dbReference>
<dbReference type="InterPro" id="IPR036388">
    <property type="entry name" value="WH-like_DNA-bd_sf"/>
</dbReference>
<dbReference type="Gene3D" id="1.20.120.530">
    <property type="entry name" value="GntR ligand-binding domain-like"/>
    <property type="match status" value="1"/>
</dbReference>
<evidence type="ECO:0000259" key="4">
    <source>
        <dbReference type="PROSITE" id="PS50949"/>
    </source>
</evidence>
<keyword evidence="1" id="KW-0805">Transcription regulation</keyword>
<proteinExistence type="predicted"/>
<dbReference type="Pfam" id="PF07729">
    <property type="entry name" value="FCD"/>
    <property type="match status" value="1"/>
</dbReference>
<dbReference type="InterPro" id="IPR000524">
    <property type="entry name" value="Tscrpt_reg_HTH_GntR"/>
</dbReference>
<accession>A0ABX3CZI5</accession>